<accession>A0A7X0TZ23</accession>
<feature type="chain" id="PRO_5031077674" evidence="1">
    <location>
        <begin position="23"/>
        <end position="164"/>
    </location>
</feature>
<feature type="domain" description="DUF305" evidence="2">
    <location>
        <begin position="33"/>
        <end position="95"/>
    </location>
</feature>
<dbReference type="PANTHER" id="PTHR36933">
    <property type="entry name" value="SLL0788 PROTEIN"/>
    <property type="match status" value="1"/>
</dbReference>
<gene>
    <name evidence="3" type="ORF">HD593_004022</name>
</gene>
<dbReference type="InterPro" id="IPR005183">
    <property type="entry name" value="DUF305_CopM-like"/>
</dbReference>
<dbReference type="Gene3D" id="1.20.1260.10">
    <property type="match status" value="1"/>
</dbReference>
<protein>
    <submittedName>
        <fullName evidence="3">Uncharacterized protein (DUF305 family)</fullName>
    </submittedName>
</protein>
<dbReference type="Pfam" id="PF03713">
    <property type="entry name" value="DUF305"/>
    <property type="match status" value="2"/>
</dbReference>
<organism evidence="3 4">
    <name type="scientific">Nonomuraea rubra</name>
    <dbReference type="NCBI Taxonomy" id="46180"/>
    <lineage>
        <taxon>Bacteria</taxon>
        <taxon>Bacillati</taxon>
        <taxon>Actinomycetota</taxon>
        <taxon>Actinomycetes</taxon>
        <taxon>Streptosporangiales</taxon>
        <taxon>Streptosporangiaceae</taxon>
        <taxon>Nonomuraea</taxon>
    </lineage>
</organism>
<keyword evidence="4" id="KW-1185">Reference proteome</keyword>
<dbReference type="Proteomes" id="UP000565579">
    <property type="component" value="Unassembled WGS sequence"/>
</dbReference>
<dbReference type="AlphaFoldDB" id="A0A7X0TZ23"/>
<evidence type="ECO:0000256" key="1">
    <source>
        <dbReference type="SAM" id="SignalP"/>
    </source>
</evidence>
<evidence type="ECO:0000313" key="3">
    <source>
        <dbReference type="EMBL" id="MBB6549227.1"/>
    </source>
</evidence>
<dbReference type="PANTHER" id="PTHR36933:SF1">
    <property type="entry name" value="SLL0788 PROTEIN"/>
    <property type="match status" value="1"/>
</dbReference>
<evidence type="ECO:0000313" key="4">
    <source>
        <dbReference type="Proteomes" id="UP000565579"/>
    </source>
</evidence>
<keyword evidence="1" id="KW-0732">Signal</keyword>
<name>A0A7X0TZ23_9ACTN</name>
<sequence length="164" mass="17865">MRWKTAIVALLGLLLAAGCAAAAETEKAYAQADVAFNQEMITHHQQTIQLAEAAAGRAGSSYVRDLAGKLIPEERADIAMMESWLRSWNEKIPVKPVTAMGADLPEGDGFDRAWLKALSEHLHHGVMMAETVRKAGKHGPTLELAEKIIQVQNAELKEIGERLA</sequence>
<comment type="caution">
    <text evidence="3">The sequence shown here is derived from an EMBL/GenBank/DDBJ whole genome shotgun (WGS) entry which is preliminary data.</text>
</comment>
<feature type="signal peptide" evidence="1">
    <location>
        <begin position="1"/>
        <end position="22"/>
    </location>
</feature>
<reference evidence="3 4" key="1">
    <citation type="submission" date="2020-08" db="EMBL/GenBank/DDBJ databases">
        <title>Sequencing the genomes of 1000 actinobacteria strains.</title>
        <authorList>
            <person name="Klenk H.-P."/>
        </authorList>
    </citation>
    <scope>NUCLEOTIDE SEQUENCE [LARGE SCALE GENOMIC DNA]</scope>
    <source>
        <strain evidence="3 4">DSM 43768</strain>
    </source>
</reference>
<feature type="domain" description="DUF305" evidence="2">
    <location>
        <begin position="106"/>
        <end position="159"/>
    </location>
</feature>
<dbReference type="PROSITE" id="PS51257">
    <property type="entry name" value="PROKAR_LIPOPROTEIN"/>
    <property type="match status" value="1"/>
</dbReference>
<dbReference type="InterPro" id="IPR012347">
    <property type="entry name" value="Ferritin-like"/>
</dbReference>
<evidence type="ECO:0000259" key="2">
    <source>
        <dbReference type="Pfam" id="PF03713"/>
    </source>
</evidence>
<dbReference type="RefSeq" id="WP_185103597.1">
    <property type="nucleotide sequence ID" value="NZ_JACHMI010000001.1"/>
</dbReference>
<dbReference type="EMBL" id="JACHMI010000001">
    <property type="protein sequence ID" value="MBB6549227.1"/>
    <property type="molecule type" value="Genomic_DNA"/>
</dbReference>
<proteinExistence type="predicted"/>